<name>A0A370UAB6_9GAMM</name>
<dbReference type="EMBL" id="QKRA01000003">
    <property type="protein sequence ID" value="RDL44688.1"/>
    <property type="molecule type" value="Genomic_DNA"/>
</dbReference>
<dbReference type="AlphaFoldDB" id="A0A370UAB6"/>
<dbReference type="RefSeq" id="WP_115467951.1">
    <property type="nucleotide sequence ID" value="NZ_QKRA01000003.1"/>
</dbReference>
<sequence length="310" mass="32535">MKLTKRSVIALGIEPTQGTETVLSEATHAKLVEDLKWSPANERMAERKPTRATFGELKKIYAGHLIEVSFSMEIKGSGVAGTAPEIGDCLKACGLSETITADTSVEYQPATTGQQSATIYVWEDGDLIKLVGCMGKVTFDFSTGAIGKASFTFTGHQKGNIAATSLPTPSYSSMVPVPLIGVAFSLGGTVDVSKLSIDLGIQVTTPDSMTSADGYGDVFIADRNVTGSIDPLAKTADAKDYLVDWKGGTESALTTGGIGTQAGNIYTVSMPKVYNASAPKAGDRNGQVSRDLSLHALPTNGDDEFSITFT</sequence>
<protein>
    <recommendedName>
        <fullName evidence="3">Phage tail protein</fullName>
    </recommendedName>
</protein>
<gene>
    <name evidence="1" type="ORF">DN730_09900</name>
</gene>
<accession>A0A370UAB6</accession>
<dbReference type="Proteomes" id="UP000254326">
    <property type="component" value="Unassembled WGS sequence"/>
</dbReference>
<evidence type="ECO:0000313" key="1">
    <source>
        <dbReference type="EMBL" id="RDL44688.1"/>
    </source>
</evidence>
<dbReference type="OrthoDB" id="6147138at2"/>
<evidence type="ECO:0008006" key="3">
    <source>
        <dbReference type="Google" id="ProtNLM"/>
    </source>
</evidence>
<proteinExistence type="predicted"/>
<dbReference type="Pfam" id="PF18906">
    <property type="entry name" value="Phage_tube_2"/>
    <property type="match status" value="1"/>
</dbReference>
<dbReference type="InterPro" id="IPR044000">
    <property type="entry name" value="Phage_tube_2"/>
</dbReference>
<evidence type="ECO:0000313" key="2">
    <source>
        <dbReference type="Proteomes" id="UP000254326"/>
    </source>
</evidence>
<organism evidence="1 2">
    <name type="scientific">Marinomonas piezotolerans</name>
    <dbReference type="NCBI Taxonomy" id="2213058"/>
    <lineage>
        <taxon>Bacteria</taxon>
        <taxon>Pseudomonadati</taxon>
        <taxon>Pseudomonadota</taxon>
        <taxon>Gammaproteobacteria</taxon>
        <taxon>Oceanospirillales</taxon>
        <taxon>Oceanospirillaceae</taxon>
        <taxon>Marinomonas</taxon>
    </lineage>
</organism>
<comment type="caution">
    <text evidence="1">The sequence shown here is derived from an EMBL/GenBank/DDBJ whole genome shotgun (WGS) entry which is preliminary data.</text>
</comment>
<reference evidence="1 2" key="1">
    <citation type="submission" date="2018-06" db="EMBL/GenBank/DDBJ databases">
        <title>Marinomonas sp. YLB-05 draft genome sequence.</title>
        <authorList>
            <person name="Yu L."/>
            <person name="Tang X."/>
        </authorList>
    </citation>
    <scope>NUCLEOTIDE SEQUENCE [LARGE SCALE GENOMIC DNA]</scope>
    <source>
        <strain evidence="1 2">YLB-05</strain>
    </source>
</reference>
<keyword evidence="2" id="KW-1185">Reference proteome</keyword>